<comment type="caution">
    <text evidence="1">The sequence shown here is derived from an EMBL/GenBank/DDBJ whole genome shotgun (WGS) entry which is preliminary data.</text>
</comment>
<dbReference type="EMBL" id="BQNB010008528">
    <property type="protein sequence ID" value="GJS50609.1"/>
    <property type="molecule type" value="Genomic_DNA"/>
</dbReference>
<accession>A0ABQ4WCQ6</accession>
<evidence type="ECO:0000313" key="1">
    <source>
        <dbReference type="EMBL" id="GJS50609.1"/>
    </source>
</evidence>
<keyword evidence="2" id="KW-1185">Reference proteome</keyword>
<sequence>MSSEITESTTCGDLVFEEFVSSYSSDELVLDVFYNGCFLYYPLKYGEEILELRLPKVKSLSCSQMCDLLLDKNLCIDESDEEVNSKLRSHENTKKDVDSMSLKEMIAWEQKETQSPFHEVVHSPTHHEEKAFSNLLRDQADDVRRQLTMMNIMKRETEAMEDRVGVFDSLDCLRYTIRRENDKLVSFTQLLEEVKEGIREKETHVDIMDLAN</sequence>
<proteinExistence type="predicted"/>
<evidence type="ECO:0000313" key="2">
    <source>
        <dbReference type="Proteomes" id="UP001151760"/>
    </source>
</evidence>
<reference evidence="1" key="1">
    <citation type="journal article" date="2022" name="Int. J. Mol. Sci.">
        <title>Draft Genome of Tanacetum Coccineum: Genomic Comparison of Closely Related Tanacetum-Family Plants.</title>
        <authorList>
            <person name="Yamashiro T."/>
            <person name="Shiraishi A."/>
            <person name="Nakayama K."/>
            <person name="Satake H."/>
        </authorList>
    </citation>
    <scope>NUCLEOTIDE SEQUENCE</scope>
</reference>
<gene>
    <name evidence="1" type="ORF">Tco_0623971</name>
</gene>
<reference evidence="1" key="2">
    <citation type="submission" date="2022-01" db="EMBL/GenBank/DDBJ databases">
        <authorList>
            <person name="Yamashiro T."/>
            <person name="Shiraishi A."/>
            <person name="Satake H."/>
            <person name="Nakayama K."/>
        </authorList>
    </citation>
    <scope>NUCLEOTIDE SEQUENCE</scope>
</reference>
<name>A0ABQ4WCQ6_9ASTR</name>
<dbReference type="Proteomes" id="UP001151760">
    <property type="component" value="Unassembled WGS sequence"/>
</dbReference>
<organism evidence="1 2">
    <name type="scientific">Tanacetum coccineum</name>
    <dbReference type="NCBI Taxonomy" id="301880"/>
    <lineage>
        <taxon>Eukaryota</taxon>
        <taxon>Viridiplantae</taxon>
        <taxon>Streptophyta</taxon>
        <taxon>Embryophyta</taxon>
        <taxon>Tracheophyta</taxon>
        <taxon>Spermatophyta</taxon>
        <taxon>Magnoliopsida</taxon>
        <taxon>eudicotyledons</taxon>
        <taxon>Gunneridae</taxon>
        <taxon>Pentapetalae</taxon>
        <taxon>asterids</taxon>
        <taxon>campanulids</taxon>
        <taxon>Asterales</taxon>
        <taxon>Asteraceae</taxon>
        <taxon>Asteroideae</taxon>
        <taxon>Anthemideae</taxon>
        <taxon>Anthemidinae</taxon>
        <taxon>Tanacetum</taxon>
    </lineage>
</organism>
<protein>
    <submittedName>
        <fullName evidence="1">Uncharacterized protein</fullName>
    </submittedName>
</protein>